<protein>
    <recommendedName>
        <fullName evidence="3">F-box domain-containing protein</fullName>
    </recommendedName>
</protein>
<sequence length="444" mass="49776">MPFPNSLPQELIDAIVDYLPADTTNRPLDWQRDLTACALVSRSFSAPARRRLFNTIHLTTFKATSTPGMRNSRPQQELIQRVRALSDLLAEETSDLIHLMHTLLVEIDHEGAMFDSSAGLDVVLWLVSTGARNLETLHFESADVLPCQWNSLVSDIRESLSAICHSKSIRNLQFANLTDLPTNILTDCSSLHLRNVTLSPPIASPSTLIPGATVIHLEELQLSSRTPGNWDHFASIIPIISGVKTLKLWPMGYGFRIEDFSAFTKILRNMSDSLITLEITFLRYSLDVLNLVPSSPLLLHPLHNISLRFTRDDGSRMLPDMKRAVELLNRLITPTDIRTITLDFSVVTFESRLDGFIRDKDEGLASLGLSILEDKFPLLQKLTFKLQVGFFYSRDLDPIHGQNYARETARSIEEGILSLMVPSASKSQYDSARSKINVVVTVQV</sequence>
<dbReference type="OrthoDB" id="2788229at2759"/>
<evidence type="ECO:0000313" key="2">
    <source>
        <dbReference type="Proteomes" id="UP000027222"/>
    </source>
</evidence>
<dbReference type="HOGENOM" id="CLU_594532_0_0_1"/>
<keyword evidence="2" id="KW-1185">Reference proteome</keyword>
<proteinExistence type="predicted"/>
<evidence type="ECO:0000313" key="1">
    <source>
        <dbReference type="EMBL" id="KDR70681.1"/>
    </source>
</evidence>
<reference evidence="2" key="1">
    <citation type="journal article" date="2014" name="Proc. Natl. Acad. Sci. U.S.A.">
        <title>Extensive sampling of basidiomycete genomes demonstrates inadequacy of the white-rot/brown-rot paradigm for wood decay fungi.</title>
        <authorList>
            <person name="Riley R."/>
            <person name="Salamov A.A."/>
            <person name="Brown D.W."/>
            <person name="Nagy L.G."/>
            <person name="Floudas D."/>
            <person name="Held B.W."/>
            <person name="Levasseur A."/>
            <person name="Lombard V."/>
            <person name="Morin E."/>
            <person name="Otillar R."/>
            <person name="Lindquist E.A."/>
            <person name="Sun H."/>
            <person name="LaButti K.M."/>
            <person name="Schmutz J."/>
            <person name="Jabbour D."/>
            <person name="Luo H."/>
            <person name="Baker S.E."/>
            <person name="Pisabarro A.G."/>
            <person name="Walton J.D."/>
            <person name="Blanchette R.A."/>
            <person name="Henrissat B."/>
            <person name="Martin F."/>
            <person name="Cullen D."/>
            <person name="Hibbett D.S."/>
            <person name="Grigoriev I.V."/>
        </authorList>
    </citation>
    <scope>NUCLEOTIDE SEQUENCE [LARGE SCALE GENOMIC DNA]</scope>
    <source>
        <strain evidence="2">CBS 339.88</strain>
    </source>
</reference>
<evidence type="ECO:0008006" key="3">
    <source>
        <dbReference type="Google" id="ProtNLM"/>
    </source>
</evidence>
<gene>
    <name evidence="1" type="ORF">GALMADRAFT_144571</name>
</gene>
<dbReference type="EMBL" id="KL142396">
    <property type="protein sequence ID" value="KDR70681.1"/>
    <property type="molecule type" value="Genomic_DNA"/>
</dbReference>
<accession>A0A067SID8</accession>
<dbReference type="Proteomes" id="UP000027222">
    <property type="component" value="Unassembled WGS sequence"/>
</dbReference>
<organism evidence="1 2">
    <name type="scientific">Galerina marginata (strain CBS 339.88)</name>
    <dbReference type="NCBI Taxonomy" id="685588"/>
    <lineage>
        <taxon>Eukaryota</taxon>
        <taxon>Fungi</taxon>
        <taxon>Dikarya</taxon>
        <taxon>Basidiomycota</taxon>
        <taxon>Agaricomycotina</taxon>
        <taxon>Agaricomycetes</taxon>
        <taxon>Agaricomycetidae</taxon>
        <taxon>Agaricales</taxon>
        <taxon>Agaricineae</taxon>
        <taxon>Strophariaceae</taxon>
        <taxon>Galerina</taxon>
    </lineage>
</organism>
<dbReference type="AlphaFoldDB" id="A0A067SID8"/>
<name>A0A067SID8_GALM3</name>